<keyword evidence="6" id="KW-0408">Iron</keyword>
<keyword evidence="5" id="KW-0560">Oxidoreductase</keyword>
<reference evidence="9 10" key="1">
    <citation type="journal article" date="2018" name="Sci. Rep.">
        <title>Comparative genomics provides insights into the lifestyle and reveals functional heterogeneity of dark septate endophytic fungi.</title>
        <authorList>
            <person name="Knapp D.G."/>
            <person name="Nemeth J.B."/>
            <person name="Barry K."/>
            <person name="Hainaut M."/>
            <person name="Henrissat B."/>
            <person name="Johnson J."/>
            <person name="Kuo A."/>
            <person name="Lim J.H.P."/>
            <person name="Lipzen A."/>
            <person name="Nolan M."/>
            <person name="Ohm R.A."/>
            <person name="Tamas L."/>
            <person name="Grigoriev I.V."/>
            <person name="Spatafora J.W."/>
            <person name="Nagy L.G."/>
            <person name="Kovacs G.M."/>
        </authorList>
    </citation>
    <scope>NUCLEOTIDE SEQUENCE [LARGE SCALE GENOMIC DNA]</scope>
    <source>
        <strain evidence="9 10">DSE2036</strain>
    </source>
</reference>
<evidence type="ECO:0000313" key="9">
    <source>
        <dbReference type="EMBL" id="PVH95059.1"/>
    </source>
</evidence>
<dbReference type="CDD" id="cd11041">
    <property type="entry name" value="CYP503A1-like"/>
    <property type="match status" value="1"/>
</dbReference>
<dbReference type="STRING" id="97972.A0A2V1DCV0"/>
<keyword evidence="8" id="KW-1133">Transmembrane helix</keyword>
<feature type="transmembrane region" description="Helical" evidence="8">
    <location>
        <begin position="12"/>
        <end position="32"/>
    </location>
</feature>
<keyword evidence="4" id="KW-0479">Metal-binding</keyword>
<dbReference type="InterPro" id="IPR036396">
    <property type="entry name" value="Cyt_P450_sf"/>
</dbReference>
<dbReference type="EMBL" id="KZ805510">
    <property type="protein sequence ID" value="PVH95059.1"/>
    <property type="molecule type" value="Genomic_DNA"/>
</dbReference>
<protein>
    <submittedName>
        <fullName evidence="9">Cytochrome P450</fullName>
    </submittedName>
</protein>
<comment type="similarity">
    <text evidence="2">Belongs to the cytochrome P450 family.</text>
</comment>
<dbReference type="Proteomes" id="UP000244855">
    <property type="component" value="Unassembled WGS sequence"/>
</dbReference>
<dbReference type="GO" id="GO:0004497">
    <property type="term" value="F:monooxygenase activity"/>
    <property type="evidence" value="ECO:0007669"/>
    <property type="project" value="UniProtKB-KW"/>
</dbReference>
<evidence type="ECO:0000313" key="10">
    <source>
        <dbReference type="Proteomes" id="UP000244855"/>
    </source>
</evidence>
<name>A0A2V1DCV0_9PLEO</name>
<dbReference type="PANTHER" id="PTHR46206:SF1">
    <property type="entry name" value="P450, PUTATIVE (EUROFUNG)-RELATED"/>
    <property type="match status" value="1"/>
</dbReference>
<evidence type="ECO:0000256" key="4">
    <source>
        <dbReference type="ARBA" id="ARBA00022723"/>
    </source>
</evidence>
<evidence type="ECO:0000256" key="7">
    <source>
        <dbReference type="ARBA" id="ARBA00023033"/>
    </source>
</evidence>
<keyword evidence="8" id="KW-0812">Transmembrane</keyword>
<dbReference type="AlphaFoldDB" id="A0A2V1DCV0"/>
<proteinExistence type="inferred from homology"/>
<sequence>MATLSYLGIALHNHPFVLTSVVLFLPLLLLIYRQRRDALKLNLPCAGSDFRTPSFLLPIASLFWAKALIEDVYEKQKHEEDPQPYILPGVLGNEVMLPTSWIPWLASKPEAALSGKWSRIQRMNFDKTFMHSEVVTNPMQEAVIRRDLVANLDMLAPQLAEEIGAAVDELWGCDVEKDCEVDLEETVFRIVARASSRVFAGKKVSRDATFVSNSIRFTMVVITSGFVMKIIPKFLEPLLVRPLVSYICFHYAKLSRVLEPLFQTTPPSKQPPLTDEKLNNIPEHTESQGEVTAIQWLAENAARDSTLHTKEQTPKWLALRLTTLIFATVDTTSLTSLNLLLDIFTNRNSSMSFVDRLRSEAHRNSQLFGTRWDRARLNSMPCHDSALRESMRLSGFAVKMLQRKVMATEGITLPNGTVLPQGTMVCVSAWGLHHDNALYPQAMDYVPERFMASAAHKSLSVSDPDQKEGIEMPLRREMGPGKESMLLRTAAEGDNAFTFWGLGKQSCPGRYMAVDLIKILLDYVVTRYDVVPLDERPQNMWVEYNYVPKKVKITVRRRKE</sequence>
<evidence type="ECO:0000256" key="5">
    <source>
        <dbReference type="ARBA" id="ARBA00023002"/>
    </source>
</evidence>
<dbReference type="Gene3D" id="1.10.630.10">
    <property type="entry name" value="Cytochrome P450"/>
    <property type="match status" value="1"/>
</dbReference>
<accession>A0A2V1DCV0</accession>
<evidence type="ECO:0000256" key="2">
    <source>
        <dbReference type="ARBA" id="ARBA00010617"/>
    </source>
</evidence>
<keyword evidence="8" id="KW-0472">Membrane</keyword>
<keyword evidence="7" id="KW-0503">Monooxygenase</keyword>
<dbReference type="SUPFAM" id="SSF48264">
    <property type="entry name" value="Cytochrome P450"/>
    <property type="match status" value="1"/>
</dbReference>
<evidence type="ECO:0000256" key="1">
    <source>
        <dbReference type="ARBA" id="ARBA00001971"/>
    </source>
</evidence>
<dbReference type="InterPro" id="IPR001128">
    <property type="entry name" value="Cyt_P450"/>
</dbReference>
<dbReference type="GO" id="GO:0020037">
    <property type="term" value="F:heme binding"/>
    <property type="evidence" value="ECO:0007669"/>
    <property type="project" value="InterPro"/>
</dbReference>
<keyword evidence="10" id="KW-1185">Reference proteome</keyword>
<evidence type="ECO:0000256" key="3">
    <source>
        <dbReference type="ARBA" id="ARBA00022617"/>
    </source>
</evidence>
<dbReference type="GO" id="GO:0005506">
    <property type="term" value="F:iron ion binding"/>
    <property type="evidence" value="ECO:0007669"/>
    <property type="project" value="InterPro"/>
</dbReference>
<gene>
    <name evidence="9" type="ORF">DM02DRAFT_571846</name>
</gene>
<keyword evidence="3" id="KW-0349">Heme</keyword>
<dbReference type="GO" id="GO:0016705">
    <property type="term" value="F:oxidoreductase activity, acting on paired donors, with incorporation or reduction of molecular oxygen"/>
    <property type="evidence" value="ECO:0007669"/>
    <property type="project" value="InterPro"/>
</dbReference>
<organism evidence="9 10">
    <name type="scientific">Periconia macrospinosa</name>
    <dbReference type="NCBI Taxonomy" id="97972"/>
    <lineage>
        <taxon>Eukaryota</taxon>
        <taxon>Fungi</taxon>
        <taxon>Dikarya</taxon>
        <taxon>Ascomycota</taxon>
        <taxon>Pezizomycotina</taxon>
        <taxon>Dothideomycetes</taxon>
        <taxon>Pleosporomycetidae</taxon>
        <taxon>Pleosporales</taxon>
        <taxon>Massarineae</taxon>
        <taxon>Periconiaceae</taxon>
        <taxon>Periconia</taxon>
    </lineage>
</organism>
<evidence type="ECO:0000256" key="6">
    <source>
        <dbReference type="ARBA" id="ARBA00023004"/>
    </source>
</evidence>
<evidence type="ECO:0000256" key="8">
    <source>
        <dbReference type="SAM" id="Phobius"/>
    </source>
</evidence>
<dbReference type="PANTHER" id="PTHR46206">
    <property type="entry name" value="CYTOCHROME P450"/>
    <property type="match status" value="1"/>
</dbReference>
<dbReference type="OrthoDB" id="1844152at2759"/>
<comment type="cofactor">
    <cofactor evidence="1">
        <name>heme</name>
        <dbReference type="ChEBI" id="CHEBI:30413"/>
    </cofactor>
</comment>
<dbReference type="Pfam" id="PF00067">
    <property type="entry name" value="p450"/>
    <property type="match status" value="1"/>
</dbReference>